<sequence>MVKVPANRLGFEASTKLDMLKDSFIMEKEFPEQIHMKVMRPHETDLMNRMDDLDKESDDDFLANYTNKAIQ</sequence>
<evidence type="ECO:0000313" key="2">
    <source>
        <dbReference type="Proteomes" id="UP001054945"/>
    </source>
</evidence>
<dbReference type="EMBL" id="BPLR01020308">
    <property type="protein sequence ID" value="GIX77212.1"/>
    <property type="molecule type" value="Genomic_DNA"/>
</dbReference>
<dbReference type="AlphaFoldDB" id="A0AAV4MXG8"/>
<name>A0AAV4MXG8_CAEEX</name>
<proteinExistence type="predicted"/>
<comment type="caution">
    <text evidence="1">The sequence shown here is derived from an EMBL/GenBank/DDBJ whole genome shotgun (WGS) entry which is preliminary data.</text>
</comment>
<protein>
    <submittedName>
        <fullName evidence="1">Uncharacterized protein</fullName>
    </submittedName>
</protein>
<evidence type="ECO:0000313" key="1">
    <source>
        <dbReference type="EMBL" id="GIX77212.1"/>
    </source>
</evidence>
<dbReference type="Proteomes" id="UP001054945">
    <property type="component" value="Unassembled WGS sequence"/>
</dbReference>
<organism evidence="1 2">
    <name type="scientific">Caerostris extrusa</name>
    <name type="common">Bark spider</name>
    <name type="synonym">Caerostris bankana</name>
    <dbReference type="NCBI Taxonomy" id="172846"/>
    <lineage>
        <taxon>Eukaryota</taxon>
        <taxon>Metazoa</taxon>
        <taxon>Ecdysozoa</taxon>
        <taxon>Arthropoda</taxon>
        <taxon>Chelicerata</taxon>
        <taxon>Arachnida</taxon>
        <taxon>Araneae</taxon>
        <taxon>Araneomorphae</taxon>
        <taxon>Entelegynae</taxon>
        <taxon>Araneoidea</taxon>
        <taxon>Araneidae</taxon>
        <taxon>Caerostris</taxon>
    </lineage>
</organism>
<accession>A0AAV4MXG8</accession>
<keyword evidence="2" id="KW-1185">Reference proteome</keyword>
<gene>
    <name evidence="1" type="ORF">CEXT_297611</name>
</gene>
<reference evidence="1 2" key="1">
    <citation type="submission" date="2021-06" db="EMBL/GenBank/DDBJ databases">
        <title>Caerostris extrusa draft genome.</title>
        <authorList>
            <person name="Kono N."/>
            <person name="Arakawa K."/>
        </authorList>
    </citation>
    <scope>NUCLEOTIDE SEQUENCE [LARGE SCALE GENOMIC DNA]</scope>
</reference>